<feature type="region of interest" description="Disordered" evidence="14">
    <location>
        <begin position="1083"/>
        <end position="1106"/>
    </location>
</feature>
<dbReference type="EC" id="3.2.1.1" evidence="4"/>
<dbReference type="SUPFAM" id="SSF49265">
    <property type="entry name" value="Fibronectin type III"/>
    <property type="match status" value="3"/>
</dbReference>
<comment type="catalytic activity">
    <reaction evidence="1">
        <text>Endohydrolysis of (1-&gt;4)-alpha-D-glucosidic linkages in polysaccharides containing three or more (1-&gt;4)-alpha-linked D-glucose units.</text>
        <dbReference type="EC" id="3.2.1.1"/>
    </reaction>
</comment>
<dbReference type="InterPro" id="IPR013783">
    <property type="entry name" value="Ig-like_fold"/>
</dbReference>
<dbReference type="SUPFAM" id="SSF51011">
    <property type="entry name" value="Glycosyl hydrolase domain"/>
    <property type="match status" value="1"/>
</dbReference>
<feature type="domain" description="Fibronectin type-III" evidence="15">
    <location>
        <begin position="516"/>
        <end position="605"/>
    </location>
</feature>
<dbReference type="PROSITE" id="PS50853">
    <property type="entry name" value="FN3"/>
    <property type="match status" value="4"/>
</dbReference>
<evidence type="ECO:0000256" key="14">
    <source>
        <dbReference type="SAM" id="MobiDB-lite"/>
    </source>
</evidence>
<evidence type="ECO:0000259" key="15">
    <source>
        <dbReference type="PROSITE" id="PS50853"/>
    </source>
</evidence>
<dbReference type="EMBL" id="KP901246">
    <property type="protein sequence ID" value="AKG25402.1"/>
    <property type="molecule type" value="Genomic_DNA"/>
</dbReference>
<keyword evidence="8" id="KW-0106">Calcium</keyword>
<dbReference type="InterPro" id="IPR017853">
    <property type="entry name" value="GH"/>
</dbReference>
<keyword evidence="7 16" id="KW-0378">Hydrolase</keyword>
<dbReference type="Gene3D" id="3.20.20.80">
    <property type="entry name" value="Glycosidases"/>
    <property type="match status" value="1"/>
</dbReference>
<dbReference type="Pfam" id="PF00041">
    <property type="entry name" value="fn3"/>
    <property type="match status" value="4"/>
</dbReference>
<keyword evidence="10 16" id="KW-0326">Glycosidase</keyword>
<feature type="domain" description="Fibronectin type-III" evidence="15">
    <location>
        <begin position="911"/>
        <end position="995"/>
    </location>
</feature>
<gene>
    <name evidence="16" type="primary">amyA</name>
</gene>
<evidence type="ECO:0000256" key="1">
    <source>
        <dbReference type="ARBA" id="ARBA00000548"/>
    </source>
</evidence>
<keyword evidence="6" id="KW-0479">Metal-binding</keyword>
<evidence type="ECO:0000256" key="10">
    <source>
        <dbReference type="ARBA" id="ARBA00023295"/>
    </source>
</evidence>
<dbReference type="Pfam" id="PF00128">
    <property type="entry name" value="Alpha-amylase"/>
    <property type="match status" value="1"/>
</dbReference>
<evidence type="ECO:0000256" key="3">
    <source>
        <dbReference type="ARBA" id="ARBA00008061"/>
    </source>
</evidence>
<comment type="cofactor">
    <cofactor evidence="2">
        <name>Ca(2+)</name>
        <dbReference type="ChEBI" id="CHEBI:29108"/>
    </cofactor>
</comment>
<dbReference type="Pfam" id="PF03423">
    <property type="entry name" value="CBM_25"/>
    <property type="match status" value="2"/>
</dbReference>
<dbReference type="GO" id="GO:0004556">
    <property type="term" value="F:alpha-amylase activity"/>
    <property type="evidence" value="ECO:0007669"/>
    <property type="project" value="UniProtKB-EC"/>
</dbReference>
<dbReference type="SMART" id="SM00632">
    <property type="entry name" value="Aamy_C"/>
    <property type="match status" value="1"/>
</dbReference>
<evidence type="ECO:0000256" key="4">
    <source>
        <dbReference type="ARBA" id="ARBA00012595"/>
    </source>
</evidence>
<dbReference type="InterPro" id="IPR006047">
    <property type="entry name" value="GH13_cat_dom"/>
</dbReference>
<dbReference type="InterPro" id="IPR031319">
    <property type="entry name" value="A-amylase_C"/>
</dbReference>
<evidence type="ECO:0000256" key="6">
    <source>
        <dbReference type="ARBA" id="ARBA00022723"/>
    </source>
</evidence>
<dbReference type="InterPro" id="IPR006046">
    <property type="entry name" value="Alpha_amylase"/>
</dbReference>
<dbReference type="Gene3D" id="2.60.40.1180">
    <property type="entry name" value="Golgi alpha-mannosidase II"/>
    <property type="match status" value="1"/>
</dbReference>
<accession>A0A0G2T4B5</accession>
<dbReference type="SMART" id="SM01066">
    <property type="entry name" value="CBM_25"/>
    <property type="match status" value="2"/>
</dbReference>
<dbReference type="PRINTS" id="PR00110">
    <property type="entry name" value="ALPHAAMYLASE"/>
</dbReference>
<evidence type="ECO:0000256" key="12">
    <source>
        <dbReference type="ARBA" id="ARBA00030238"/>
    </source>
</evidence>
<dbReference type="SUPFAM" id="SSF51445">
    <property type="entry name" value="(Trans)glycosidases"/>
    <property type="match status" value="1"/>
</dbReference>
<dbReference type="InterPro" id="IPR003961">
    <property type="entry name" value="FN3_dom"/>
</dbReference>
<evidence type="ECO:0000256" key="13">
    <source>
        <dbReference type="RuleBase" id="RU003615"/>
    </source>
</evidence>
<sequence>MRQRMRGRMYPKGTAAEHGKRSLWRWCATVAAAALVTTGLVVAAPPEEAEAAAPGPKDAIAVLFSYTWNKIASECEDTLGPAGYGYVQTSPPQEHAMVAGEGNPWWIYYQPVSYKLESRMGTEAEFKSMVQRCNAAGVGVIVDAVINHMSGQSNGGTGWAGTVFQHYNYPGLYSDSDFHSCKRDIDTYKDRWVVQECNLVNLSDLNTGSSSVQQKIADYLNKLIDIGVKGFRFDAVKHIASADMNGIMSKVKNRDQLYIVQEVIRAAGEPIQPEEYTAYGDVHEFAYARKLKEAFGGSRIDWLITGTGIGSSWEGFLPQANAAVFVDNHDTERNGETLSYKNGASYDLAQYFTLAWNYGSPSIHSGYEFSNDKQAPVVNGQGRVVDPQPGQNGWTFEHAETGIKNMVGFRVTTYGTDIVNKWTSADGSAIGFGRGSKGYVAINNGSSSVQREFTTSLPDGTYYNVIKATKAGNSWSGETITVAGGKFTATLGAKDAIALHVDARAIACTDTGAPTVPSNVKATANGTTITVTWTASTDECSGVSGYQITRTGGTGGSVTLTSTSTQLIDSGLAENTTYSYTVKAKDGAGYTSGASAAASAKTGEKQASTSTTVYYQIPSGWSAAYIHYQVGSGAWTTAPGKQMSAVSGFDGWYQFTVEDASADAITAAFNNGSGTWDSNGSKNYTIAAGGDKSVSGGAVTSGKPEKGDPLSGSLSLYYKPSGWTAAYAHYQVGSGAWTTVPGKQMTAVTTCEAGTGWYHVDIPAASASSVTVAFNNGSGTWDNNGSKNYTFTTATAAVSGGAVSVKDPCATTSSTVPAVPSGLKATVSGTSVALSWSAVSGATKYRVAYRDAGVVKYVTVTSGTTLTVSDLAAGTAYWFKVRAENSAGYSAYSAQVDVTTGSTGVVTVPAVPSGLKATVSGTSVALSWSAVSGATKYRVAYRDAGVAKYVTVTSGTTLTVSGLSAQTAYWFKVRAENSAGYSAYSAQVDVTTGSTGVVTVPAVPSGLKATVSGTSVALSWSAVSGATKYRVAYRDAGVVKYVTVTSGTTLTVSGLSAQTAYWFKVRAENSAGTSAYSTQVDVTTAGTGSTPTPTPTSTPPVTPSTRVGTDHSVALYSTNPSSQVGKAKTITVDGSASEWTSDMIIAQGVANDDPRAFLGTHEGPVYDPYSLSAAWDDTNLYLMWQFTNVTDVIDPAQGYPISDNGKPYNGDIPQAIAFDVNSKGSDGIVAADEKGGWGMRYKFANKEVDHLAMFSSKKGVGQPSIFSLNSEGAFDYKPANVAGFTAAGISFAYGDGFTGSTLMGVKKNGYEGYTPADLTKPSNFTDLLTQGHSKAQDTIYEMKIPLTSLGITRSYLEANGIGVMLISTFGESAIGSLPYDPTTLDNATKPYSADSSTSGEKEDWDSFTARFASVGKN</sequence>
<evidence type="ECO:0000256" key="8">
    <source>
        <dbReference type="ARBA" id="ARBA00022837"/>
    </source>
</evidence>
<evidence type="ECO:0000256" key="5">
    <source>
        <dbReference type="ARBA" id="ARBA00017303"/>
    </source>
</evidence>
<dbReference type="PANTHER" id="PTHR43447">
    <property type="entry name" value="ALPHA-AMYLASE"/>
    <property type="match status" value="1"/>
</dbReference>
<dbReference type="Gene3D" id="2.60.40.10">
    <property type="entry name" value="Immunoglobulins"/>
    <property type="match status" value="6"/>
</dbReference>
<dbReference type="GO" id="GO:0046872">
    <property type="term" value="F:metal ion binding"/>
    <property type="evidence" value="ECO:0007669"/>
    <property type="project" value="UniProtKB-KW"/>
</dbReference>
<dbReference type="InterPro" id="IPR013780">
    <property type="entry name" value="Glyco_hydro_b"/>
</dbReference>
<dbReference type="SMART" id="SM00060">
    <property type="entry name" value="FN3"/>
    <property type="match status" value="4"/>
</dbReference>
<dbReference type="CDD" id="cd00063">
    <property type="entry name" value="FN3"/>
    <property type="match status" value="4"/>
</dbReference>
<protein>
    <recommendedName>
        <fullName evidence="5">Alpha-amylase</fullName>
        <ecNumber evidence="4">3.2.1.1</ecNumber>
    </recommendedName>
    <alternativeName>
        <fullName evidence="12">1,4-alpha-D-glucan glucanohydrolase</fullName>
    </alternativeName>
</protein>
<dbReference type="InterPro" id="IPR005085">
    <property type="entry name" value="CBM25"/>
</dbReference>
<dbReference type="GO" id="GO:0000272">
    <property type="term" value="P:polysaccharide catabolic process"/>
    <property type="evidence" value="ECO:0007669"/>
    <property type="project" value="UniProtKB-KW"/>
</dbReference>
<name>A0A0G2T4B5_9MICO</name>
<reference evidence="16" key="1">
    <citation type="journal article" date="2015" name="Appl. Environ. Microbiol.">
        <title>Degradation of Granular Starch by the Bacterium Microbacterium aurum Strain B8.A Involves a Modular ?-Amylase Enzyme System with FNIII and CBM25 Domains.</title>
        <authorList>
            <person name="Valk V."/>
            <person name="Eeuwema W."/>
            <person name="Sarian F.D."/>
            <person name="van der Kaaij R.M."/>
            <person name="Dijkhuizen L."/>
        </authorList>
    </citation>
    <scope>NUCLEOTIDE SEQUENCE</scope>
    <source>
        <strain evidence="16">B8A</strain>
    </source>
</reference>
<keyword evidence="11" id="KW-0624">Polysaccharide degradation</keyword>
<dbReference type="InterPro" id="IPR036116">
    <property type="entry name" value="FN3_sf"/>
</dbReference>
<dbReference type="SMART" id="SM00642">
    <property type="entry name" value="Aamy"/>
    <property type="match status" value="1"/>
</dbReference>
<proteinExistence type="inferred from homology"/>
<feature type="domain" description="Fibronectin type-III" evidence="15">
    <location>
        <begin position="819"/>
        <end position="903"/>
    </location>
</feature>
<dbReference type="Pfam" id="PF02806">
    <property type="entry name" value="Alpha-amylase_C"/>
    <property type="match status" value="1"/>
</dbReference>
<organism evidence="16">
    <name type="scientific">Microbacterium aurum</name>
    <dbReference type="NCBI Taxonomy" id="36805"/>
    <lineage>
        <taxon>Bacteria</taxon>
        <taxon>Bacillati</taxon>
        <taxon>Actinomycetota</taxon>
        <taxon>Actinomycetes</taxon>
        <taxon>Micrococcales</taxon>
        <taxon>Microbacteriaceae</taxon>
        <taxon>Microbacterium</taxon>
    </lineage>
</organism>
<evidence type="ECO:0000256" key="2">
    <source>
        <dbReference type="ARBA" id="ARBA00001913"/>
    </source>
</evidence>
<dbReference type="InterPro" id="IPR006048">
    <property type="entry name" value="A-amylase/branching_C"/>
</dbReference>
<dbReference type="GO" id="GO:2001070">
    <property type="term" value="F:starch binding"/>
    <property type="evidence" value="ECO:0007669"/>
    <property type="project" value="InterPro"/>
</dbReference>
<dbReference type="SMR" id="A0A0G2T4B5"/>
<evidence type="ECO:0000313" key="16">
    <source>
        <dbReference type="EMBL" id="AKG25402.1"/>
    </source>
</evidence>
<dbReference type="CDD" id="cd11317">
    <property type="entry name" value="AmyAc_bac_euk_AmyA"/>
    <property type="match status" value="1"/>
</dbReference>
<evidence type="ECO:0000256" key="7">
    <source>
        <dbReference type="ARBA" id="ARBA00022801"/>
    </source>
</evidence>
<comment type="similarity">
    <text evidence="3 13">Belongs to the glycosyl hydrolase 13 family.</text>
</comment>
<evidence type="ECO:0000256" key="9">
    <source>
        <dbReference type="ARBA" id="ARBA00023277"/>
    </source>
</evidence>
<evidence type="ECO:0000256" key="11">
    <source>
        <dbReference type="ARBA" id="ARBA00023326"/>
    </source>
</evidence>
<keyword evidence="9" id="KW-0119">Carbohydrate metabolism</keyword>
<feature type="compositionally biased region" description="Pro residues" evidence="14">
    <location>
        <begin position="1092"/>
        <end position="1102"/>
    </location>
</feature>
<feature type="domain" description="Fibronectin type-III" evidence="15">
    <location>
        <begin position="1003"/>
        <end position="1087"/>
    </location>
</feature>